<dbReference type="EMBL" id="KM359148">
    <property type="protein sequence ID" value="AJA37965.1"/>
    <property type="molecule type" value="Genomic_DNA"/>
</dbReference>
<dbReference type="InterPro" id="IPR001421">
    <property type="entry name" value="ATP8_metazoa"/>
</dbReference>
<keyword evidence="6 12" id="KW-0375">Hydrogen ion transport</keyword>
<dbReference type="GO" id="GO:0015986">
    <property type="term" value="P:proton motive force-driven ATP synthesis"/>
    <property type="evidence" value="ECO:0007669"/>
    <property type="project" value="InterPro"/>
</dbReference>
<evidence type="ECO:0000313" key="14">
    <source>
        <dbReference type="EMBL" id="AJA37965.1"/>
    </source>
</evidence>
<dbReference type="PANTHER" id="PTHR39937:SF1">
    <property type="entry name" value="ATP SYNTHASE PROTEIN 8"/>
    <property type="match status" value="1"/>
</dbReference>
<name>A0A0U1Y0S2_9SAUR</name>
<keyword evidence="3 12" id="KW-0813">Transport</keyword>
<comment type="similarity">
    <text evidence="2 12">Belongs to the ATPase protein 8 family.</text>
</comment>
<evidence type="ECO:0000256" key="7">
    <source>
        <dbReference type="ARBA" id="ARBA00022989"/>
    </source>
</evidence>
<evidence type="ECO:0000256" key="1">
    <source>
        <dbReference type="ARBA" id="ARBA00004304"/>
    </source>
</evidence>
<dbReference type="Pfam" id="PF00895">
    <property type="entry name" value="ATP-synt_8"/>
    <property type="match status" value="1"/>
</dbReference>
<feature type="transmembrane region" description="Helical" evidence="13">
    <location>
        <begin position="6"/>
        <end position="24"/>
    </location>
</feature>
<accession>A0A0U1Y0S2</accession>
<keyword evidence="7 13" id="KW-1133">Transmembrane helix</keyword>
<dbReference type="PANTHER" id="PTHR39937">
    <property type="entry name" value="ATP SYNTHASE PROTEIN 8"/>
    <property type="match status" value="1"/>
</dbReference>
<dbReference type="GO" id="GO:0015078">
    <property type="term" value="F:proton transmembrane transporter activity"/>
    <property type="evidence" value="ECO:0007669"/>
    <property type="project" value="InterPro"/>
</dbReference>
<gene>
    <name evidence="14" type="primary">ATP8</name>
</gene>
<reference evidence="14" key="2">
    <citation type="submission" date="2014-08" db="EMBL/GenBank/DDBJ databases">
        <authorList>
            <person name="Edwards T."/>
        </authorList>
    </citation>
    <scope>NUCLEOTIDE SEQUENCE</scope>
</reference>
<evidence type="ECO:0000256" key="9">
    <source>
        <dbReference type="ARBA" id="ARBA00023128"/>
    </source>
</evidence>
<evidence type="ECO:0000256" key="13">
    <source>
        <dbReference type="SAM" id="Phobius"/>
    </source>
</evidence>
<geneLocation type="mitochondrion" evidence="14"/>
<evidence type="ECO:0000256" key="3">
    <source>
        <dbReference type="ARBA" id="ARBA00022448"/>
    </source>
</evidence>
<keyword evidence="11" id="KW-0066">ATP synthesis</keyword>
<evidence type="ECO:0000256" key="8">
    <source>
        <dbReference type="ARBA" id="ARBA00023065"/>
    </source>
</evidence>
<sequence>MPQLNPAPWFMAFLLIWLTFIILLTKVLKTYPNLTPTQYYQKPHMNLWAWPWP</sequence>
<organism evidence="14">
    <name type="scientific">Eremias velox</name>
    <name type="common">rapid racerunner</name>
    <dbReference type="NCBI Taxonomy" id="122285"/>
    <lineage>
        <taxon>Eukaryota</taxon>
        <taxon>Metazoa</taxon>
        <taxon>Chordata</taxon>
        <taxon>Craniata</taxon>
        <taxon>Vertebrata</taxon>
        <taxon>Euteleostomi</taxon>
        <taxon>Lepidosauria</taxon>
        <taxon>Squamata</taxon>
        <taxon>Bifurcata</taxon>
        <taxon>Unidentata</taxon>
        <taxon>Episquamata</taxon>
        <taxon>Laterata</taxon>
        <taxon>Lacertibaenia</taxon>
        <taxon>Lacertidae</taxon>
        <taxon>Eremias</taxon>
    </lineage>
</organism>
<dbReference type="GO" id="GO:0031966">
    <property type="term" value="C:mitochondrial membrane"/>
    <property type="evidence" value="ECO:0007669"/>
    <property type="project" value="UniProtKB-SubCell"/>
</dbReference>
<protein>
    <recommendedName>
        <fullName evidence="12">ATP synthase complex subunit 8</fullName>
    </recommendedName>
</protein>
<proteinExistence type="inferred from homology"/>
<dbReference type="AlphaFoldDB" id="A0A0U1Y0S2"/>
<evidence type="ECO:0000256" key="5">
    <source>
        <dbReference type="ARBA" id="ARBA00022692"/>
    </source>
</evidence>
<dbReference type="GO" id="GO:0045259">
    <property type="term" value="C:proton-transporting ATP synthase complex"/>
    <property type="evidence" value="ECO:0007669"/>
    <property type="project" value="UniProtKB-KW"/>
</dbReference>
<keyword evidence="9 12" id="KW-0496">Mitochondrion</keyword>
<keyword evidence="4 12" id="KW-0138">CF(0)</keyword>
<evidence type="ECO:0000256" key="2">
    <source>
        <dbReference type="ARBA" id="ARBA00008892"/>
    </source>
</evidence>
<comment type="subcellular location">
    <subcellularLocation>
        <location evidence="1 12">Mitochondrion membrane</location>
        <topology evidence="1 12">Single-pass membrane protein</topology>
    </subcellularLocation>
</comment>
<evidence type="ECO:0000256" key="4">
    <source>
        <dbReference type="ARBA" id="ARBA00022547"/>
    </source>
</evidence>
<evidence type="ECO:0000256" key="10">
    <source>
        <dbReference type="ARBA" id="ARBA00023136"/>
    </source>
</evidence>
<reference evidence="14" key="1">
    <citation type="journal article" date="2014" name="Mitochondrial DNA">
        <title>The nearly complete mitochondrial genome of the rapid racerunner Eremias velox (Squamata: Lacertidae).</title>
        <authorList>
            <person name="Zhou Z.S."/>
            <person name="Li H."/>
            <person name="Tong Q.L."/>
            <person name="Lin L.H."/>
            <person name="Ji X."/>
        </authorList>
    </citation>
    <scope>NUCLEOTIDE SEQUENCE</scope>
</reference>
<keyword evidence="5 12" id="KW-0812">Transmembrane</keyword>
<evidence type="ECO:0000256" key="12">
    <source>
        <dbReference type="RuleBase" id="RU003661"/>
    </source>
</evidence>
<evidence type="ECO:0000256" key="6">
    <source>
        <dbReference type="ARBA" id="ARBA00022781"/>
    </source>
</evidence>
<keyword evidence="10 13" id="KW-0472">Membrane</keyword>
<keyword evidence="8 12" id="KW-0406">Ion transport</keyword>
<dbReference type="InterPro" id="IPR050635">
    <property type="entry name" value="ATPase_protein_8"/>
</dbReference>
<evidence type="ECO:0000256" key="11">
    <source>
        <dbReference type="ARBA" id="ARBA00023310"/>
    </source>
</evidence>